<dbReference type="AlphaFoldDB" id="A0A812TWZ3"/>
<name>A0A812TWZ3_9DINO</name>
<gene>
    <name evidence="1" type="ORF">SNAT2548_LOCUS30663</name>
</gene>
<sequence>MPLRATGVPGQNDRLTILVTTSPIPSHPSPVLLRTIARSIRATPAELQRSAKPQVCDGFKPPDGRKQLCEKEAYEGFLAAAEDQQVSVRQLSTALLRVAARHSP</sequence>
<comment type="caution">
    <text evidence="1">The sequence shown here is derived from an EMBL/GenBank/DDBJ whole genome shotgun (WGS) entry which is preliminary data.</text>
</comment>
<protein>
    <submittedName>
        <fullName evidence="1">Uncharacterized protein</fullName>
    </submittedName>
</protein>
<feature type="non-terminal residue" evidence="1">
    <location>
        <position position="1"/>
    </location>
</feature>
<evidence type="ECO:0000313" key="2">
    <source>
        <dbReference type="Proteomes" id="UP000604046"/>
    </source>
</evidence>
<dbReference type="Proteomes" id="UP000604046">
    <property type="component" value="Unassembled WGS sequence"/>
</dbReference>
<evidence type="ECO:0000313" key="1">
    <source>
        <dbReference type="EMBL" id="CAE7546443.1"/>
    </source>
</evidence>
<reference evidence="1" key="1">
    <citation type="submission" date="2021-02" db="EMBL/GenBank/DDBJ databases">
        <authorList>
            <person name="Dougan E. K."/>
            <person name="Rhodes N."/>
            <person name="Thang M."/>
            <person name="Chan C."/>
        </authorList>
    </citation>
    <scope>NUCLEOTIDE SEQUENCE</scope>
</reference>
<dbReference type="OrthoDB" id="414322at2759"/>
<dbReference type="EMBL" id="CAJNDS010002618">
    <property type="protein sequence ID" value="CAE7546443.1"/>
    <property type="molecule type" value="Genomic_DNA"/>
</dbReference>
<keyword evidence="2" id="KW-1185">Reference proteome</keyword>
<organism evidence="1 2">
    <name type="scientific">Symbiodinium natans</name>
    <dbReference type="NCBI Taxonomy" id="878477"/>
    <lineage>
        <taxon>Eukaryota</taxon>
        <taxon>Sar</taxon>
        <taxon>Alveolata</taxon>
        <taxon>Dinophyceae</taxon>
        <taxon>Suessiales</taxon>
        <taxon>Symbiodiniaceae</taxon>
        <taxon>Symbiodinium</taxon>
    </lineage>
</organism>
<proteinExistence type="predicted"/>
<accession>A0A812TWZ3</accession>